<name>A0A0M2V288_9GAMM</name>
<accession>A0A0M2V288</accession>
<gene>
    <name evidence="1" type="ORF">WG68_14470</name>
</gene>
<dbReference type="Pfam" id="PF11697">
    <property type="entry name" value="DUF3293"/>
    <property type="match status" value="1"/>
</dbReference>
<evidence type="ECO:0000313" key="1">
    <source>
        <dbReference type="EMBL" id="KKO44741.1"/>
    </source>
</evidence>
<comment type="caution">
    <text evidence="1">The sequence shown here is derived from an EMBL/GenBank/DDBJ whole genome shotgun (WGS) entry which is preliminary data.</text>
</comment>
<keyword evidence="2" id="KW-1185">Reference proteome</keyword>
<reference evidence="1 2" key="1">
    <citation type="submission" date="2015-03" db="EMBL/GenBank/DDBJ databases">
        <title>Draft genome sequences of two protease-producing strains of Arsukibacterium isolated from two cold and alkaline environments.</title>
        <authorList>
            <person name="Lylloff J.E."/>
            <person name="Skov L.B."/>
            <person name="Jepsen M."/>
            <person name="Hallin P.F."/>
            <person name="Sorensen S.J."/>
            <person name="Stougaard P."/>
            <person name="Glaring M.A."/>
        </authorList>
    </citation>
    <scope>NUCLEOTIDE SEQUENCE [LARGE SCALE GENOMIC DNA]</scope>
    <source>
        <strain evidence="1 2">GCM72</strain>
    </source>
</reference>
<proteinExistence type="predicted"/>
<dbReference type="InterPro" id="IPR021710">
    <property type="entry name" value="DUF3293"/>
</dbReference>
<dbReference type="EMBL" id="LAHO01000014">
    <property type="protein sequence ID" value="KKO44741.1"/>
    <property type="molecule type" value="Genomic_DNA"/>
</dbReference>
<organism evidence="1 2">
    <name type="scientific">Arsukibacterium ikkense</name>
    <dbReference type="NCBI Taxonomy" id="336831"/>
    <lineage>
        <taxon>Bacteria</taxon>
        <taxon>Pseudomonadati</taxon>
        <taxon>Pseudomonadota</taxon>
        <taxon>Gammaproteobacteria</taxon>
        <taxon>Chromatiales</taxon>
        <taxon>Chromatiaceae</taxon>
        <taxon>Arsukibacterium</taxon>
    </lineage>
</organism>
<dbReference type="Proteomes" id="UP000034228">
    <property type="component" value="Unassembled WGS sequence"/>
</dbReference>
<protein>
    <recommendedName>
        <fullName evidence="3">DUF3293 domain-containing protein</fullName>
    </recommendedName>
</protein>
<dbReference type="OrthoDB" id="5604578at2"/>
<evidence type="ECO:0000313" key="2">
    <source>
        <dbReference type="Proteomes" id="UP000034228"/>
    </source>
</evidence>
<dbReference type="PATRIC" id="fig|336831.14.peg.1524"/>
<sequence>MSLWEAYKNSVFICQQSLATKIDFAIISAQNPAGELQSQPLNLCLDKRFEGLLQQTRIPFRSVIGASADLRFQEKSWIVFCDKQQAVQLGRELCQNAIYWVEQNKLFLVPVLYQQPEEYLGLFQSRLILQVD</sequence>
<evidence type="ECO:0008006" key="3">
    <source>
        <dbReference type="Google" id="ProtNLM"/>
    </source>
</evidence>
<dbReference type="RefSeq" id="WP_046558412.1">
    <property type="nucleotide sequence ID" value="NZ_LAHO01000014.1"/>
</dbReference>
<dbReference type="AlphaFoldDB" id="A0A0M2V288"/>